<evidence type="ECO:0000256" key="1">
    <source>
        <dbReference type="ARBA" id="ARBA00004141"/>
    </source>
</evidence>
<dbReference type="PANTHER" id="PTHR10877">
    <property type="entry name" value="POLYCYSTIN FAMILY MEMBER"/>
    <property type="match status" value="1"/>
</dbReference>
<dbReference type="InterPro" id="IPR046791">
    <property type="entry name" value="Polycystin_dom"/>
</dbReference>
<comment type="subcellular location">
    <subcellularLocation>
        <location evidence="1">Membrane</location>
        <topology evidence="1">Multi-pass membrane protein</topology>
    </subcellularLocation>
</comment>
<feature type="non-terminal residue" evidence="9">
    <location>
        <position position="561"/>
    </location>
</feature>
<feature type="domain" description="Polycystin" evidence="8">
    <location>
        <begin position="123"/>
        <end position="343"/>
    </location>
</feature>
<keyword evidence="10" id="KW-1185">Reference proteome</keyword>
<feature type="domain" description="Polycystin cation channel PKD1/PKD2" evidence="7">
    <location>
        <begin position="355"/>
        <end position="561"/>
    </location>
</feature>
<gene>
    <name evidence="9" type="ORF">Ctob_006076</name>
</gene>
<dbReference type="InterPro" id="IPR051223">
    <property type="entry name" value="Polycystin"/>
</dbReference>
<evidence type="ECO:0000313" key="9">
    <source>
        <dbReference type="EMBL" id="KOO23889.1"/>
    </source>
</evidence>
<organism evidence="9 10">
    <name type="scientific">Chrysochromulina tobinii</name>
    <dbReference type="NCBI Taxonomy" id="1460289"/>
    <lineage>
        <taxon>Eukaryota</taxon>
        <taxon>Haptista</taxon>
        <taxon>Haptophyta</taxon>
        <taxon>Prymnesiophyceae</taxon>
        <taxon>Prymnesiales</taxon>
        <taxon>Chrysochromulinaceae</taxon>
        <taxon>Chrysochromulina</taxon>
    </lineage>
</organism>
<name>A0A0M0JBC3_9EUKA</name>
<keyword evidence="3 6" id="KW-0812">Transmembrane</keyword>
<dbReference type="Pfam" id="PF20519">
    <property type="entry name" value="Polycystin_dom"/>
    <property type="match status" value="1"/>
</dbReference>
<evidence type="ECO:0000256" key="6">
    <source>
        <dbReference type="SAM" id="Phobius"/>
    </source>
</evidence>
<evidence type="ECO:0000256" key="4">
    <source>
        <dbReference type="ARBA" id="ARBA00022989"/>
    </source>
</evidence>
<proteinExistence type="inferred from homology"/>
<dbReference type="PANTHER" id="PTHR10877:SF183">
    <property type="entry name" value="AT14535P-RELATED"/>
    <property type="match status" value="1"/>
</dbReference>
<evidence type="ECO:0000313" key="10">
    <source>
        <dbReference type="Proteomes" id="UP000037460"/>
    </source>
</evidence>
<dbReference type="Pfam" id="PF08016">
    <property type="entry name" value="PKD_channel"/>
    <property type="match status" value="1"/>
</dbReference>
<evidence type="ECO:0000259" key="7">
    <source>
        <dbReference type="Pfam" id="PF08016"/>
    </source>
</evidence>
<accession>A0A0M0JBC3</accession>
<keyword evidence="5 6" id="KW-0472">Membrane</keyword>
<protein>
    <submittedName>
        <fullName evidence="9">Polycystic kidney disease 2-like 2</fullName>
    </submittedName>
</protein>
<feature type="transmembrane region" description="Helical" evidence="6">
    <location>
        <begin position="544"/>
        <end position="560"/>
    </location>
</feature>
<feature type="transmembrane region" description="Helical" evidence="6">
    <location>
        <begin position="356"/>
        <end position="373"/>
    </location>
</feature>
<feature type="transmembrane region" description="Helical" evidence="6">
    <location>
        <begin position="70"/>
        <end position="90"/>
    </location>
</feature>
<feature type="transmembrane region" description="Helical" evidence="6">
    <location>
        <begin position="520"/>
        <end position="537"/>
    </location>
</feature>
<evidence type="ECO:0000259" key="8">
    <source>
        <dbReference type="Pfam" id="PF20519"/>
    </source>
</evidence>
<reference evidence="10" key="1">
    <citation type="journal article" date="2015" name="PLoS Genet.">
        <title>Genome Sequence and Transcriptome Analyses of Chrysochromulina tobin: Metabolic Tools for Enhanced Algal Fitness in the Prominent Order Prymnesiales (Haptophyceae).</title>
        <authorList>
            <person name="Hovde B.T."/>
            <person name="Deodato C.R."/>
            <person name="Hunsperger H.M."/>
            <person name="Ryken S.A."/>
            <person name="Yost W."/>
            <person name="Jha R.K."/>
            <person name="Patterson J."/>
            <person name="Monnat R.J. Jr."/>
            <person name="Barlow S.B."/>
            <person name="Starkenburg S.R."/>
            <person name="Cattolico R.A."/>
        </authorList>
    </citation>
    <scope>NUCLEOTIDE SEQUENCE</scope>
    <source>
        <strain evidence="10">CCMP291</strain>
    </source>
</reference>
<dbReference type="EMBL" id="JWZX01003148">
    <property type="protein sequence ID" value="KOO23889.1"/>
    <property type="molecule type" value="Genomic_DNA"/>
</dbReference>
<feature type="transmembrane region" description="Helical" evidence="6">
    <location>
        <begin position="487"/>
        <end position="508"/>
    </location>
</feature>
<evidence type="ECO:0000256" key="3">
    <source>
        <dbReference type="ARBA" id="ARBA00022692"/>
    </source>
</evidence>
<dbReference type="InterPro" id="IPR013122">
    <property type="entry name" value="PKD1_2_channel"/>
</dbReference>
<evidence type="ECO:0000256" key="2">
    <source>
        <dbReference type="ARBA" id="ARBA00007200"/>
    </source>
</evidence>
<evidence type="ECO:0000256" key="5">
    <source>
        <dbReference type="ARBA" id="ARBA00023136"/>
    </source>
</evidence>
<dbReference type="GO" id="GO:0016020">
    <property type="term" value="C:membrane"/>
    <property type="evidence" value="ECO:0007669"/>
    <property type="project" value="UniProtKB-SubCell"/>
</dbReference>
<dbReference type="OrthoDB" id="444119at2759"/>
<dbReference type="Proteomes" id="UP000037460">
    <property type="component" value="Unassembled WGS sequence"/>
</dbReference>
<comment type="caution">
    <text evidence="9">The sequence shown here is derived from an EMBL/GenBank/DDBJ whole genome shotgun (WGS) entry which is preliminary data.</text>
</comment>
<keyword evidence="4 6" id="KW-1133">Transmembrane helix</keyword>
<comment type="similarity">
    <text evidence="2">Belongs to the polycystin family.</text>
</comment>
<sequence>MAMPWSKAARPEALRRRKDLKSESFHHLMHAAASEEELLDDGAIAVAEAMAREEKQRAAIEYVKTLHVEPFALCMYITLCVLLSSVVVLYRNGQYDFYLGEMVRKLVLGSYFDNADSEIAMTFDDVASLDDIYKFLRGPLLAALYVETTRTGVPLPPSQMRKVIDGNNMLLGLVRLQQVRVRVDSCAVPSYFEVNGSSATTIAHCYAALPRGKAAADLFDREPIVGQAAVNVNGEQAAGGGAPRTYEWMPSSVTKVGPFTGIHHQYDGAGYRVDLPLALSTARSRLLELEKDGFLDSSTRALWVDFALYNVNINRFCTVRLLFERLESGLITPQATIQPLSLLWYDSLDANGLPRLLLVESCLLGFVTFFIAYELQAMRREGLRSYWSDKSNWYDWPSLLGFFFVAFCRYRQWSLMRDIKRTVTLDAEDGQVDGFVSLDEVRDWAEYETMTLAIDSLLVYMKVLHFLAGVPYMSTLLRTLSRASSQLIYFLIILTILINAFAISFHLAAGTQLHDWRDLGSSYMSLLFFILGVVDLFELHRANRVVGPLLYIAFVFVILFV</sequence>
<feature type="transmembrane region" description="Helical" evidence="6">
    <location>
        <begin position="393"/>
        <end position="410"/>
    </location>
</feature>
<dbReference type="AlphaFoldDB" id="A0A0M0JBC3"/>